<evidence type="ECO:0000259" key="2">
    <source>
        <dbReference type="Pfam" id="PF06812"/>
    </source>
</evidence>
<keyword evidence="4" id="KW-1185">Reference proteome</keyword>
<dbReference type="PATRIC" id="fig|271065.3.peg.1988"/>
<dbReference type="STRING" id="1091494.MEALZ_1930"/>
<dbReference type="Proteomes" id="UP000008315">
    <property type="component" value="Chromosome"/>
</dbReference>
<gene>
    <name evidence="3" type="ordered locus">MEALZ_1930</name>
</gene>
<evidence type="ECO:0000256" key="1">
    <source>
        <dbReference type="SAM" id="MobiDB-lite"/>
    </source>
</evidence>
<dbReference type="AlphaFoldDB" id="G4T2W3"/>
<dbReference type="HOGENOM" id="CLU_060104_0_0_6"/>
<dbReference type="KEGG" id="mah:MEALZ_1930"/>
<dbReference type="Pfam" id="PF06812">
    <property type="entry name" value="ImpA_N"/>
    <property type="match status" value="1"/>
</dbReference>
<dbReference type="InterPro" id="IPR010657">
    <property type="entry name" value="ImpA_N"/>
</dbReference>
<feature type="domain" description="ImpA N-terminal" evidence="2">
    <location>
        <begin position="12"/>
        <end position="135"/>
    </location>
</feature>
<dbReference type="InterPro" id="IPR017740">
    <property type="entry name" value="TssA-like"/>
</dbReference>
<proteinExistence type="predicted"/>
<feature type="region of interest" description="Disordered" evidence="1">
    <location>
        <begin position="254"/>
        <end position="280"/>
    </location>
</feature>
<dbReference type="EMBL" id="FO082060">
    <property type="protein sequence ID" value="CCE23616.1"/>
    <property type="molecule type" value="Genomic_DNA"/>
</dbReference>
<accession>G4T2W3</accession>
<protein>
    <submittedName>
        <fullName evidence="3">Type VI secretion-associated protein, ImpA family</fullName>
    </submittedName>
</protein>
<organism evidence="3 4">
    <name type="scientific">Methylotuvimicrobium alcaliphilum (strain DSM 19304 / NCIMB 14124 / VKM B-2133 / 20Z)</name>
    <name type="common">Methylomicrobium alcaliphilum</name>
    <dbReference type="NCBI Taxonomy" id="1091494"/>
    <lineage>
        <taxon>Bacteria</taxon>
        <taxon>Pseudomonadati</taxon>
        <taxon>Pseudomonadota</taxon>
        <taxon>Gammaproteobacteria</taxon>
        <taxon>Methylococcales</taxon>
        <taxon>Methylococcaceae</taxon>
        <taxon>Methylotuvimicrobium</taxon>
    </lineage>
</organism>
<sequence>MSALSIDIEKYLQDIDPDNVCGDDLEYDPAFIALEQAIIGKPEQEIGDTIQEAEPPDWKEIKKSAEALLDRTRDLRVLVYYLRSLIALEGLTGLSEGLKLIDTLIAKHWDAVYPRLDPDDDNDPTERVNILMALCDHETMLRPLQLVSLVESKALGRFCFRDFMIAAEKMTVSEDDNAPKLGTIEAAVQDSDIAALQSNLASIVASAESLNSLEDFVTQQVGINNAPNFEALRHLLKEFEHLLSGWLESRGVDDIDAPQVDPESQDEMASRPQATKKSISGAINNSQDVLNALKLICDYYKKNEPSSPVPLLLERAQRLVGKSFMDALMDIAPDGVSQASIIMGAKSEDE</sequence>
<dbReference type="PANTHER" id="PTHR37951">
    <property type="entry name" value="CYTOPLASMIC PROTEIN-RELATED"/>
    <property type="match status" value="1"/>
</dbReference>
<dbReference type="RefSeq" id="WP_014148409.1">
    <property type="nucleotide sequence ID" value="NC_016112.1"/>
</dbReference>
<reference evidence="4" key="1">
    <citation type="journal article" date="2012" name="J. Bacteriol.">
        <title>Genome sequence of the haloalkaliphilic methanotrophic bacterium Methylomicrobium alcaliphilum 20Z.</title>
        <authorList>
            <person name="Vuilleumier S."/>
            <person name="Khmelenina V.N."/>
            <person name="Bringel F."/>
            <person name="Reshetnikov A.S."/>
            <person name="Lajus A."/>
            <person name="Mangenot S."/>
            <person name="Rouy Z."/>
            <person name="Op den Camp H.J."/>
            <person name="Jetten M.S."/>
            <person name="Dispirito A.A."/>
            <person name="Dunfield P."/>
            <person name="Klotz M.G."/>
            <person name="Semrau J.D."/>
            <person name="Stein L.Y."/>
            <person name="Barbe V."/>
            <person name="Medigue C."/>
            <person name="Trotsenko Y.A."/>
            <person name="Kalyuzhnaya M.G."/>
        </authorList>
    </citation>
    <scope>NUCLEOTIDE SEQUENCE [LARGE SCALE GENOMIC DNA]</scope>
    <source>
        <strain evidence="4">DSM 19304 / NCIMB 14124 / VKM B-2133 / 20Z</strain>
    </source>
</reference>
<dbReference type="PANTHER" id="PTHR37951:SF1">
    <property type="entry name" value="TYPE VI SECRETION SYSTEM COMPONENT TSSA1"/>
    <property type="match status" value="1"/>
</dbReference>
<name>G4T2W3_META2</name>
<dbReference type="NCBIfam" id="TIGR03363">
    <property type="entry name" value="VI_chp_8"/>
    <property type="match status" value="1"/>
</dbReference>
<evidence type="ECO:0000313" key="3">
    <source>
        <dbReference type="EMBL" id="CCE23616.1"/>
    </source>
</evidence>
<evidence type="ECO:0000313" key="4">
    <source>
        <dbReference type="Proteomes" id="UP000008315"/>
    </source>
</evidence>